<dbReference type="Proteomes" id="UP000565078">
    <property type="component" value="Unassembled WGS sequence"/>
</dbReference>
<dbReference type="GO" id="GO:0016832">
    <property type="term" value="F:aldehyde-lyase activity"/>
    <property type="evidence" value="ECO:0007669"/>
    <property type="project" value="InterPro"/>
</dbReference>
<dbReference type="InterPro" id="IPR006268">
    <property type="entry name" value="DAHP_syn_2"/>
</dbReference>
<dbReference type="Gene3D" id="3.20.20.70">
    <property type="entry name" value="Aldolase class I"/>
    <property type="match status" value="1"/>
</dbReference>
<name>A0A7J4IWI0_9ARCH</name>
<protein>
    <submittedName>
        <fullName evidence="4">3-deoxy-7-phosphoheptulonate synthase</fullName>
        <ecNumber evidence="4">2.5.1.54</ecNumber>
    </submittedName>
</protein>
<dbReference type="PANTHER" id="PTHR43018:SF2">
    <property type="entry name" value="PHOSPHO-2-DEHYDRO-3-DEOXYHEPTONATE ALDOLASE"/>
    <property type="match status" value="1"/>
</dbReference>
<evidence type="ECO:0000259" key="2">
    <source>
        <dbReference type="Pfam" id="PF00793"/>
    </source>
</evidence>
<evidence type="ECO:0000313" key="5">
    <source>
        <dbReference type="Proteomes" id="UP000565078"/>
    </source>
</evidence>
<evidence type="ECO:0000256" key="1">
    <source>
        <dbReference type="ARBA" id="ARBA00022679"/>
    </source>
</evidence>
<dbReference type="InterPro" id="IPR052899">
    <property type="entry name" value="Class-I_DAHP_synthase"/>
</dbReference>
<dbReference type="NCBIfam" id="NF009239">
    <property type="entry name" value="PRK12595.1"/>
    <property type="match status" value="1"/>
</dbReference>
<sequence>MIVVMGKGVTEEQLDHLTGLIKKAGLKVHVSPGTTKTIVGIIGDESKIEKDVLESLDFVEKVMPIQKPYRRASREVHPDNTIVDVKGVKIGGNDVVVIAGPCSVESEEQLYGIGSRLKKMGIKVMRASAYKPRTSPYAFQGLGVKGLRIIQKVGKELGLVTETEVMDTRSVEEVAKHVDMLRVGARNTQNFDLLKEVGKVDKPVILKNGISTTVEEWLFAAEYIMNEGNNNVILCERGIRTFEPMTRNTLNLSVIPILKDVTHLPVIVDPCHAAGKRGPVPALSKASIAVGADGLLIEVHNDPEHALSDQSQQLRPEEFEKLYAQLRGVAKAVGRGLI</sequence>
<dbReference type="InterPro" id="IPR013785">
    <property type="entry name" value="Aldolase_TIM"/>
</dbReference>
<proteinExistence type="predicted"/>
<dbReference type="GO" id="GO:0009073">
    <property type="term" value="P:aromatic amino acid family biosynthetic process"/>
    <property type="evidence" value="ECO:0007669"/>
    <property type="project" value="InterPro"/>
</dbReference>
<dbReference type="Pfam" id="PF18152">
    <property type="entry name" value="DAHP_snth_FXD"/>
    <property type="match status" value="1"/>
</dbReference>
<evidence type="ECO:0000313" key="4">
    <source>
        <dbReference type="EMBL" id="HIH09832.1"/>
    </source>
</evidence>
<dbReference type="EMBL" id="DUGC01000063">
    <property type="protein sequence ID" value="HIH09832.1"/>
    <property type="molecule type" value="Genomic_DNA"/>
</dbReference>
<keyword evidence="1 4" id="KW-0808">Transferase</keyword>
<reference evidence="5" key="1">
    <citation type="journal article" date="2020" name="bioRxiv">
        <title>A rank-normalized archaeal taxonomy based on genome phylogeny resolves widespread incomplete and uneven classifications.</title>
        <authorList>
            <person name="Rinke C."/>
            <person name="Chuvochina M."/>
            <person name="Mussig A.J."/>
            <person name="Chaumeil P.-A."/>
            <person name="Waite D.W."/>
            <person name="Whitman W.B."/>
            <person name="Parks D.H."/>
            <person name="Hugenholtz P."/>
        </authorList>
    </citation>
    <scope>NUCLEOTIDE SEQUENCE [LARGE SCALE GENOMIC DNA]</scope>
</reference>
<comment type="caution">
    <text evidence="4">The sequence shown here is derived from an EMBL/GenBank/DDBJ whole genome shotgun (WGS) entry which is preliminary data.</text>
</comment>
<feature type="domain" description="DAHP synthase ferredoxin-like" evidence="3">
    <location>
        <begin position="1"/>
        <end position="67"/>
    </location>
</feature>
<dbReference type="AlphaFoldDB" id="A0A7J4IWI0"/>
<dbReference type="GO" id="GO:0003849">
    <property type="term" value="F:3-deoxy-7-phosphoheptulonate synthase activity"/>
    <property type="evidence" value="ECO:0007669"/>
    <property type="project" value="UniProtKB-EC"/>
</dbReference>
<evidence type="ECO:0000259" key="3">
    <source>
        <dbReference type="Pfam" id="PF18152"/>
    </source>
</evidence>
<dbReference type="InterPro" id="IPR006218">
    <property type="entry name" value="DAHP1/KDSA"/>
</dbReference>
<accession>A0A7J4IWI0</accession>
<dbReference type="PANTHER" id="PTHR43018">
    <property type="entry name" value="PHOSPHO-2-DEHYDRO-3-DEOXYHEPTONATE ALDOLASE"/>
    <property type="match status" value="1"/>
</dbReference>
<gene>
    <name evidence="4" type="primary">aroF</name>
    <name evidence="4" type="ORF">HA254_04135</name>
</gene>
<dbReference type="NCBIfam" id="NF006421">
    <property type="entry name" value="PRK08673.1"/>
    <property type="match status" value="1"/>
</dbReference>
<organism evidence="4 5">
    <name type="scientific">Candidatus Iainarchaeum sp</name>
    <dbReference type="NCBI Taxonomy" id="3101447"/>
    <lineage>
        <taxon>Archaea</taxon>
        <taxon>Candidatus Iainarchaeota</taxon>
        <taxon>Candidatus Iainarchaeia</taxon>
        <taxon>Candidatus Iainarchaeales</taxon>
        <taxon>Candidatus Iainarchaeaceae</taxon>
        <taxon>Candidatus Iainarchaeum</taxon>
    </lineage>
</organism>
<dbReference type="Pfam" id="PF00793">
    <property type="entry name" value="DAHP_synth_1"/>
    <property type="match status" value="1"/>
</dbReference>
<dbReference type="EC" id="2.5.1.54" evidence="4"/>
<dbReference type="Gene3D" id="3.30.70.1140">
    <property type="entry name" value="Phospho-2-dehydro-3-deoxyheptonate aldolase, domain 1"/>
    <property type="match status" value="1"/>
</dbReference>
<dbReference type="SUPFAM" id="SSF51569">
    <property type="entry name" value="Aldolase"/>
    <property type="match status" value="1"/>
</dbReference>
<dbReference type="InterPro" id="IPR041071">
    <property type="entry name" value="DAHP_snth_FXD"/>
</dbReference>
<dbReference type="NCBIfam" id="TIGR01361">
    <property type="entry name" value="DAHP_synth_Bsub"/>
    <property type="match status" value="1"/>
</dbReference>
<feature type="domain" description="DAHP synthetase I/KDSA" evidence="2">
    <location>
        <begin position="82"/>
        <end position="331"/>
    </location>
</feature>